<organism evidence="1 2">
    <name type="scientific">Penicillium cf. griseofulvum</name>
    <dbReference type="NCBI Taxonomy" id="2972120"/>
    <lineage>
        <taxon>Eukaryota</taxon>
        <taxon>Fungi</taxon>
        <taxon>Dikarya</taxon>
        <taxon>Ascomycota</taxon>
        <taxon>Pezizomycotina</taxon>
        <taxon>Eurotiomycetes</taxon>
        <taxon>Eurotiomycetidae</taxon>
        <taxon>Eurotiales</taxon>
        <taxon>Aspergillaceae</taxon>
        <taxon>Penicillium</taxon>
    </lineage>
</organism>
<reference evidence="1" key="2">
    <citation type="journal article" date="2023" name="IMA Fungus">
        <title>Comparative genomic study of the Penicillium genus elucidates a diverse pangenome and 15 lateral gene transfer events.</title>
        <authorList>
            <person name="Petersen C."/>
            <person name="Sorensen T."/>
            <person name="Nielsen M.R."/>
            <person name="Sondergaard T.E."/>
            <person name="Sorensen J.L."/>
            <person name="Fitzpatrick D.A."/>
            <person name="Frisvad J.C."/>
            <person name="Nielsen K.L."/>
        </authorList>
    </citation>
    <scope>NUCLEOTIDE SEQUENCE</scope>
    <source>
        <strain evidence="1">IBT 16849</strain>
    </source>
</reference>
<proteinExistence type="predicted"/>
<dbReference type="EMBL" id="JAPQKP010000005">
    <property type="protein sequence ID" value="KAJ5190079.1"/>
    <property type="molecule type" value="Genomic_DNA"/>
</dbReference>
<dbReference type="Pfam" id="PF13489">
    <property type="entry name" value="Methyltransf_23"/>
    <property type="match status" value="1"/>
</dbReference>
<keyword evidence="2" id="KW-1185">Reference proteome</keyword>
<dbReference type="Gene3D" id="3.40.50.150">
    <property type="entry name" value="Vaccinia Virus protein VP39"/>
    <property type="match status" value="1"/>
</dbReference>
<gene>
    <name evidence="1" type="ORF">N7472_009093</name>
</gene>
<protein>
    <recommendedName>
        <fullName evidence="3">Methyltransferase domain-containing protein</fullName>
    </recommendedName>
</protein>
<comment type="caution">
    <text evidence="1">The sequence shown here is derived from an EMBL/GenBank/DDBJ whole genome shotgun (WGS) entry which is preliminary data.</text>
</comment>
<reference evidence="1" key="1">
    <citation type="submission" date="2022-11" db="EMBL/GenBank/DDBJ databases">
        <authorList>
            <person name="Petersen C."/>
        </authorList>
    </citation>
    <scope>NUCLEOTIDE SEQUENCE</scope>
    <source>
        <strain evidence="1">IBT 16849</strain>
    </source>
</reference>
<evidence type="ECO:0008006" key="3">
    <source>
        <dbReference type="Google" id="ProtNLM"/>
    </source>
</evidence>
<dbReference type="OrthoDB" id="184880at2759"/>
<dbReference type="SUPFAM" id="SSF53335">
    <property type="entry name" value="S-adenosyl-L-methionine-dependent methyltransferases"/>
    <property type="match status" value="1"/>
</dbReference>
<name>A0A9W9J3R5_9EURO</name>
<accession>A0A9W9J3R5</accession>
<dbReference type="AlphaFoldDB" id="A0A9W9J3R5"/>
<dbReference type="Proteomes" id="UP001150879">
    <property type="component" value="Unassembled WGS sequence"/>
</dbReference>
<dbReference type="InterPro" id="IPR029063">
    <property type="entry name" value="SAM-dependent_MTases_sf"/>
</dbReference>
<evidence type="ECO:0000313" key="1">
    <source>
        <dbReference type="EMBL" id="KAJ5190079.1"/>
    </source>
</evidence>
<evidence type="ECO:0000313" key="2">
    <source>
        <dbReference type="Proteomes" id="UP001150879"/>
    </source>
</evidence>
<sequence length="239" mass="26290">MPELILAPIHRVRPCIQILDSGTADGIWLTNISTELDKPPSCTGADISPHLFPPHPSENIQYIAQSIKNDWSEDLVGKFDLVHRRLVLVCCNTHEANQAVMHLAHLTRPGGWVQSMECDHSGAFGTDATAKNPALVKFGQLVMPQLATKGQCAQQGLHLKQYLKNAGHDNVIEMTYDIPVGKTAENREVGDVAAENLVHVAMKMQGSKEFVQQLSQELCTVGGTQRFHVVYGLKPVEKI</sequence>